<accession>A0A7J6DV42</accession>
<dbReference type="Proteomes" id="UP000583929">
    <property type="component" value="Unassembled WGS sequence"/>
</dbReference>
<reference evidence="1 2" key="1">
    <citation type="journal article" date="2020" name="bioRxiv">
        <title>Sequence and annotation of 42 cannabis genomes reveals extensive copy number variation in cannabinoid synthesis and pathogen resistance genes.</title>
        <authorList>
            <person name="Mckernan K.J."/>
            <person name="Helbert Y."/>
            <person name="Kane L.T."/>
            <person name="Ebling H."/>
            <person name="Zhang L."/>
            <person name="Liu B."/>
            <person name="Eaton Z."/>
            <person name="Mclaughlin S."/>
            <person name="Kingan S."/>
            <person name="Baybayan P."/>
            <person name="Concepcion G."/>
            <person name="Jordan M."/>
            <person name="Riva A."/>
            <person name="Barbazuk W."/>
            <person name="Harkins T."/>
        </authorList>
    </citation>
    <scope>NUCLEOTIDE SEQUENCE [LARGE SCALE GENOMIC DNA]</scope>
    <source>
        <strain evidence="2">cv. Jamaican Lion 4</strain>
        <tissue evidence="1">Leaf</tissue>
    </source>
</reference>
<organism evidence="1 2">
    <name type="scientific">Cannabis sativa</name>
    <name type="common">Hemp</name>
    <name type="synonym">Marijuana</name>
    <dbReference type="NCBI Taxonomy" id="3483"/>
    <lineage>
        <taxon>Eukaryota</taxon>
        <taxon>Viridiplantae</taxon>
        <taxon>Streptophyta</taxon>
        <taxon>Embryophyta</taxon>
        <taxon>Tracheophyta</taxon>
        <taxon>Spermatophyta</taxon>
        <taxon>Magnoliopsida</taxon>
        <taxon>eudicotyledons</taxon>
        <taxon>Gunneridae</taxon>
        <taxon>Pentapetalae</taxon>
        <taxon>rosids</taxon>
        <taxon>fabids</taxon>
        <taxon>Rosales</taxon>
        <taxon>Cannabaceae</taxon>
        <taxon>Cannabis</taxon>
    </lineage>
</organism>
<sequence length="242" mass="27078">MRQCDAAEKRKPLFISKEILELLEHKYDVENLPVSILIDSLLPSRKRLTRYAVRLNSLAPRSIRSEPGEFLSCLAQKLNLFSLEKDYPAARFYTKGQLLSLSRLPLVRLASFGWGPPRGREQTASPIYSIMAGLETSEEDHHLYPAYHDALFVPGNIEMVHYAVLIDKEAQRKKNSQVEEKMLKKGLRVPRSEFTAISKLSIGAVGKISSFCSNRVDGILLLGSPKLAFRVAAPGVIPESSV</sequence>
<evidence type="ECO:0000313" key="1">
    <source>
        <dbReference type="EMBL" id="KAF4349953.1"/>
    </source>
</evidence>
<keyword evidence="1" id="KW-0496">Mitochondrion</keyword>
<dbReference type="EMBL" id="JAATIQ010000614">
    <property type="protein sequence ID" value="KAF4349953.1"/>
    <property type="molecule type" value="Genomic_DNA"/>
</dbReference>
<geneLocation type="mitochondrion" evidence="1"/>
<comment type="caution">
    <text evidence="1">The sequence shown here is derived from an EMBL/GenBank/DDBJ whole genome shotgun (WGS) entry which is preliminary data.</text>
</comment>
<name>A0A7J6DV42_CANSA</name>
<protein>
    <submittedName>
        <fullName evidence="1">Uncharacterized protein</fullName>
    </submittedName>
</protein>
<evidence type="ECO:0000313" key="2">
    <source>
        <dbReference type="Proteomes" id="UP000583929"/>
    </source>
</evidence>
<proteinExistence type="predicted"/>
<dbReference type="AlphaFoldDB" id="A0A7J6DV42"/>
<gene>
    <name evidence="1" type="ORF">G4B88_002375</name>
</gene>
<keyword evidence="2" id="KW-1185">Reference proteome</keyword>